<feature type="transmembrane region" description="Helical" evidence="1">
    <location>
        <begin position="3009"/>
        <end position="3027"/>
    </location>
</feature>
<protein>
    <submittedName>
        <fullName evidence="2">Uncharacterized protein</fullName>
    </submittedName>
</protein>
<comment type="caution">
    <text evidence="2">The sequence shown here is derived from an EMBL/GenBank/DDBJ whole genome shotgun (WGS) entry which is preliminary data.</text>
</comment>
<sequence length="4537" mass="524892">MHKQLILSNKTFLFDGLGDEHIEGIYSINFNDEYILSCVRQGQKLFGFKYVNSSSKWIKLWNETVFDKQSNHKVVKYPLTLTDKLLSHKNVIILGHPDGIKFFQIEKSGLKFLKEDGNFHEVYNFNSLWGNFYPNNAWFGVMTRDTDEEIKFYLATSESFNTDEHDPLFSLDIEISFTKIWTSTITSFFATKLFHNDLDVIGLRSNNGLEFYKFNNDYLLELVTKTSQLAKSTNFVQDHVFFADFTHQKYQDILHLNQSGLFMFKYDDHIGDFRLNNYNKEFSESNGWQPHFSESIRLADVDSDGRDDLIFTGLRGLTILSFDSINNNWKTLLDPETISGLKRYAKVVAALPTMPPFILEPSLYLDIDGKLEWTKLLAAPILTTSKPLTTKILSKTTTSPNRFFNTTSSQDKMIPSQIQRNYLPEILSLPWADQWSDSFFNEVVDIKSGQVSFSIPLLDIFALTGCQLQLGLTYDNRMKTNDLIGDGWSLNLAQDYIFVDSQNSIFAEDAKYYLIMQGNLQELKLIEDKNDLKSFQFANETNDKIKIEYNKREQRWSIESETQQNIYGKANFFKAEDALQLSLSWPNWRGPGLDRDLQPYVTAWYINTYFDKVNQRVLYFYYEQDKVTMTSGAFYTSALRLKKISDDKDVNLLLEYLPKEISEYDPSSPKDDKGNVFFPVALLKSHFLKRYSLSTPFYSQTIEFEYQINNSNRLLTDIKQKFLMYDESLFKFTYEDHLGSHVMKSMTFMPRELTVKFTYESINQPSPNTFLNKTFSIEETSKISYGTDYAVIACHDFYKIDFRIMNREMTITLFNLSIEIDKSFSEIKDYSIQTFKNWFIVLIESDLKRIIYICDRDKLKKFNCYKISKNELFDKNSLLRISEKTIAIVEPNSRGLKLFYREQTGWSFREFFEQRFYYIKLIAMHNRLVIAYDDHELLLVYRDFESNWKTKILDPGVRYLADISQQALKLFDLSESRYNELSKQLVQNGLQILNNFVLLSSISVENNQIFSTIHLFLLNDQYNIQSSQSFEINRENILNIKYQHKMDDSVFTLVYVKNKDNFKFKVEINDISGEVAKELEKIRNRNIRKDRKNDLIQEINNQMVISLRETIIFNFYFIQISQEGVYCGNDILYRMAGTKWIRESVSKVQKVKLGKHFVLESDNNLFFKLYKNIELIKNFKPSSNDQLINRYPVYIAYRSESDSKVNVLTFEDDQTLGQEFSFKNGKIIQESDGYNLITLVDSSCLIRPISSLISSKSKLVYVSKMVLSDANEQRLTGYTQSYNFNSKDLIYSKKINVIPGDKKNLYGFYELVENFDMKKSNSTRVERWFDSSGKKISKPNEEKLSSEQENETINDVSSIDSNFLLSTNQKWLIVDFTPYNLKDEMVAYYGFESYEHNQIGFLDATRKNVKKWHFNRANLIEKKFAFTGENYLQLKDSTLNDPSYIEGIFEPKNQDIVYLASCWIRSSTQLTLNTPSIHLKAVISFEGQELIGLYGEIKNQIGDWFYLELILDFKIIKQIYQDYISIGKNDSNSVVSLLDDVKFRINLRIQAPAEQIVDLDHIRFSPIDHDFQAKVYNSLTGKTTAIIQVNGLVVRNVYSHLLQQDLISIQEDNRLVHFTSSSKTGKLFGAYGDNVKNSKANILNFVSDDGLYEIFDSHALLNRWFIEKTNAWNISPGQLWHIESSMNTIEAKNFLFNSTGAAIRCYFVLQEQMSTLSFKWQNIVSLEIVRENNNSTDLLLPNGKSIQLFSSAGELIIMLENNYAWLWLDGVLLLDQIVSTSFEAPWSSFSIEAQNKVLIEDFLIMNHPQLTIEYYNSFGDKTQIIQYENLNSILVTETLYDELGRESITTKTSRVYRNQNEPLLAYRSNFVTNKNTNNIDSVWETDRIQGEVDKLNHLDNGYAYTRILYASNPLNQKSVLGLAGKDFSVKGPYATRMSQYSDIAFLENLFPQNKGFTQQVQYSPNGSLKVGVYDQDNNKVARYIRVPSFNHLLSTYEYDNAGRLVKILPPLYHKILHTATRLKEWHFGDDNLTNEEKKMQTMLATRFYYDKTNGNLIRKITPDTGTTVYLYNSASLMRFMISLDSRNQSEKIVYFNYDINNQLISTGNINRPLSLESLRQHLESEFLPYAQKYQEFNYADDHVNPLLRGRIKDCITYNQDEPIAEKLHFNIRHQMIEKSAVSVQDGLEQISSLRKNYKGDKLISLIYPSLPDEDELQLTFLYNRLGQLVGLGTPKNPTFFARFSYNPFGKISTEQYHPHSQFNFTRNYQYNSSGFLEKISDPFLVEEITYTSKGYGQGGYGDGLVMQAAFNATWPINADQRWFQISENDLDSSYSKICFEALKTKGYLTKNGKLIKNCSLDSEIDLPLVCNGQTGRNLIKLLSEKQMPNFYGHRFSYGNHQELVKAKYFHSESFNDPLQPDSFKKKISKLTINQSYDIWKILNEAGYLISDQQTFDISSAIGKRGKSIYRHKELYNDLKELNESYSFYTDLIEKLFFSRLKDNMTISYKEFETIFLNWQGLDQTSSLYLIIWQKNIAQKIGNMLFEKNYLPTKTSEFILSLDKNFINILNPYSEFIIQIVQVLSKHFSHQLGNSPFDVESFNIDDNGNHHLFYTGFDRYELIYRNQTNQIQEIKLNFSSLSEQENLYDIEHDSQGNIIKALHKGIQNIEYHPVSQRTTSITLNDGRTLRFYYDAHGERIMKRVYDPEGTLACEIFYLRDEKGQVLMDKQIKYLENIPVQVITFYIYSSHGLLGFIRNNKFYSVTIDHLGSIRLVIKDGRNVVAAYDYLPYGQLMRSYGNDPHAFIRYLYTGQEFDEETGLYNYHARLYDPSIGRFYQPDPKSQYFSPYKYAGNSPVSFIDPDGEISFIFIGIFALAGLYLGGAAANNRWNPFEWDYTDPGTWTGMIGGGISGAFLPIGFGASLAAIGPLATIGLGGGGAYLLAAGANQNWNPAKWDFTQPKTWNSLFDGFATGSGLFGGIGVVHKFAKEGKALTSISNLLKIKREYAKYAFLTLSYGAGAGIGYLSASIANNGTGAFWEWDWKNPSTWSCLINGFDSGMGWPQNFLELGRGLAKLAKNPKKFGSMLTNPSKSEALKAILKNPKHPLYKTTGGIVMGYLMGSLANDEFDITLWNLASFSTYEGVLNGMFMGKDASNMLKYASKSKLKQISQKVTHSLKKTRANWQKNFKKMLNDIQIFRQQGVYKQLIEKCFQNYKSFNLQKNIKDFFNQGLKKWKNGKSRIPKALERYFLKKAKQKFGLLSKKNLEWRTENQVLSENKHEIYPDRKTKYLRCFKRRNKRADYTRCLLLPHSINDDFTKSEIIENMLDNNFDKSDNFKENDKFSIVKPSNSENVNDGFAQKFSSILNNTPNTLAPTKKNFFLNFILGSILSISNRNLSRRSIFAKVETVRISPFRAKNAKIDHEILKICHMSDDGTLILKTFIFEDHSLTSGQHEQVKKEMSKHYMDELENKSGYTKKELDHLSKQFQESIQLKETIYYIDSQHVLYEKNKLTQINNDKIDNILNPEVKSFEKIQWSHTEFKEHLDKLTSPDVNQVKEGIEGFSRELLNIYKENEIKFGFDMNSESGFHGFFYGALSLNFKENFNLDISVERIAGKGYADLIVYSRKGHDGNLNLNAVPIIVEFKSDRTSPSDAAYQATGTGYLYNLSVRTLSKIALVIGINSKLPIENAIYVIQKDIPQYDGFVQQLIKLPKDEFSMKKIQNQLKNLFYSISPLAFKSTRSNNNYLSRLVLGELLSSKQNQEIYVRTDDALSTFIFKNKDTDTWIMLNLIESSENLNNNNFIFKNVDESNIELPKTTFENIIRVDVKLNSKSKDGWSVEETRRETAQDDRKNKEYYFFQDLVKKDLENIKKNDNFKIIPKEVELNNFFENPKLAIQQLSDALTPIKDSINSESDFQSIIQGFFLGFSSSTKGRDIIKVLPEVNPSKEGRIDLVAKKFTDNGVHINEDMIFVFELKFSERFDIDKKLMEAKEQVSKYKSNLKSVTDLRVFTPIIAVYDKNTGKIIYEIQDPQQISPELNYKMNDNDNESFMDLDSSSRDSGFFDSDSLLSDFDSNDFSSSTFIEQSQKRRKMEYLKKRSIEDSLPYNNPLSNENNFEKFNFSGRRIDFDSVSSGASRLKFWPFNLFKKVTTSFSSFFSTTKVSKNEKLRNSNDSDYLTNKNYAKHKPNGSSILEAGDYLTSKSDSNGILFWSILLARKWTGYRPVEALEEANTYEMFLDLDYRAYDILNFFIDLSLTHAKTCGILFEMNIYLNDSKLYYKTLDLVRKKLAANQLEIIPGLLYERLITNNLNRITDESIYYKVNEFLARINEDIPNFHQHIIEQEQEWIISKNFKMSSNKFHSKSTALEVIEGHNLTGYETIVTGASSDRPLNILINNAGVIGCPLSHTKDGFELQFGTNHIGHFALTLGSIPALKGGAESNVDLKDPNFKNRAYDPWFSYGQSKTANILFSVGLTKLYSSQEELEGKGGMYFEDCNYSELRENREEALKIRNCHLSYAIDEQRALELWNLSLELIKNL</sequence>
<evidence type="ECO:0000256" key="1">
    <source>
        <dbReference type="SAM" id="Phobius"/>
    </source>
</evidence>
<dbReference type="SUPFAM" id="SSF69318">
    <property type="entry name" value="Integrin alpha N-terminal domain"/>
    <property type="match status" value="1"/>
</dbReference>
<keyword evidence="1" id="KW-1133">Transmembrane helix</keyword>
<dbReference type="InterPro" id="IPR028994">
    <property type="entry name" value="Integrin_alpha_N"/>
</dbReference>
<dbReference type="EMBL" id="CAJNOC010001747">
    <property type="protein sequence ID" value="CAF0888058.1"/>
    <property type="molecule type" value="Genomic_DNA"/>
</dbReference>
<feature type="transmembrane region" description="Helical" evidence="1">
    <location>
        <begin position="2865"/>
        <end position="2885"/>
    </location>
</feature>
<dbReference type="PANTHER" id="PTHR32305">
    <property type="match status" value="1"/>
</dbReference>
<keyword evidence="3" id="KW-1185">Reference proteome</keyword>
<gene>
    <name evidence="2" type="ORF">OXX778_LOCUS10762</name>
</gene>
<dbReference type="SUPFAM" id="SSF51735">
    <property type="entry name" value="NAD(P)-binding Rossmann-fold domains"/>
    <property type="match status" value="1"/>
</dbReference>
<organism evidence="2 3">
    <name type="scientific">Brachionus calyciflorus</name>
    <dbReference type="NCBI Taxonomy" id="104777"/>
    <lineage>
        <taxon>Eukaryota</taxon>
        <taxon>Metazoa</taxon>
        <taxon>Spiralia</taxon>
        <taxon>Gnathifera</taxon>
        <taxon>Rotifera</taxon>
        <taxon>Eurotatoria</taxon>
        <taxon>Monogononta</taxon>
        <taxon>Pseudotrocha</taxon>
        <taxon>Ploima</taxon>
        <taxon>Brachionidae</taxon>
        <taxon>Brachionus</taxon>
    </lineage>
</organism>
<dbReference type="InterPro" id="IPR050708">
    <property type="entry name" value="T6SS_VgrG/RHS"/>
</dbReference>
<name>A0A813YRJ2_9BILA</name>
<proteinExistence type="predicted"/>
<dbReference type="PANTHER" id="PTHR32305:SF15">
    <property type="entry name" value="PROTEIN RHSA-RELATED"/>
    <property type="match status" value="1"/>
</dbReference>
<reference evidence="2" key="1">
    <citation type="submission" date="2021-02" db="EMBL/GenBank/DDBJ databases">
        <authorList>
            <person name="Nowell W R."/>
        </authorList>
    </citation>
    <scope>NUCLEOTIDE SEQUENCE</scope>
    <source>
        <strain evidence="2">Ploen Becks lab</strain>
    </source>
</reference>
<dbReference type="Gene3D" id="2.180.10.10">
    <property type="entry name" value="RHS repeat-associated core"/>
    <property type="match status" value="2"/>
</dbReference>
<evidence type="ECO:0000313" key="2">
    <source>
        <dbReference type="EMBL" id="CAF0888058.1"/>
    </source>
</evidence>
<accession>A0A813YRJ2</accession>
<dbReference type="Gene3D" id="3.40.50.720">
    <property type="entry name" value="NAD(P)-binding Rossmann-like Domain"/>
    <property type="match status" value="1"/>
</dbReference>
<keyword evidence="1" id="KW-0812">Transmembrane</keyword>
<dbReference type="OrthoDB" id="5426877at2759"/>
<dbReference type="NCBIfam" id="TIGR03696">
    <property type="entry name" value="Rhs_assc_core"/>
    <property type="match status" value="1"/>
</dbReference>
<evidence type="ECO:0000313" key="3">
    <source>
        <dbReference type="Proteomes" id="UP000663879"/>
    </source>
</evidence>
<keyword evidence="1" id="KW-0472">Membrane</keyword>
<dbReference type="InterPro" id="IPR022385">
    <property type="entry name" value="Rhs_assc_core"/>
</dbReference>
<dbReference type="InterPro" id="IPR036291">
    <property type="entry name" value="NAD(P)-bd_dom_sf"/>
</dbReference>
<dbReference type="Proteomes" id="UP000663879">
    <property type="component" value="Unassembled WGS sequence"/>
</dbReference>